<keyword evidence="6" id="KW-0333">Golgi apparatus</keyword>
<keyword evidence="3 9" id="KW-0812">Transmembrane</keyword>
<dbReference type="AlphaFoldDB" id="A0AAV4BU17"/>
<dbReference type="PANTHER" id="PTHR28652:SF2">
    <property type="entry name" value="TRANSMEMBRANE PROTEIN 59-LIKE PROTEIN"/>
    <property type="match status" value="1"/>
</dbReference>
<accession>A0AAV4BU17</accession>
<proteinExistence type="inferred from homology"/>
<name>A0AAV4BU17_9GAST</name>
<keyword evidence="4" id="KW-0732">Signal</keyword>
<keyword evidence="8" id="KW-0325">Glycoprotein</keyword>
<evidence type="ECO:0000256" key="7">
    <source>
        <dbReference type="ARBA" id="ARBA00023136"/>
    </source>
</evidence>
<dbReference type="PANTHER" id="PTHR28652">
    <property type="entry name" value="TRANSMEMBRANE PROTEIN 59-LIKE PROTEIN"/>
    <property type="match status" value="1"/>
</dbReference>
<keyword evidence="5 9" id="KW-1133">Transmembrane helix</keyword>
<evidence type="ECO:0000313" key="10">
    <source>
        <dbReference type="EMBL" id="GFO22288.1"/>
    </source>
</evidence>
<comment type="subcellular location">
    <subcellularLocation>
        <location evidence="1">Golgi apparatus membrane</location>
        <topology evidence="1">Single-pass type I membrane protein</topology>
    </subcellularLocation>
</comment>
<dbReference type="GO" id="GO:0000139">
    <property type="term" value="C:Golgi membrane"/>
    <property type="evidence" value="ECO:0007669"/>
    <property type="project" value="UniProtKB-SubCell"/>
</dbReference>
<sequence>MLCCDSVSVHSDDVAIVIMMMVIETIHVLMKVVMVLLLLMKMIMIVVLAEGVGGDDVKMMRMITMQKVMKTEPWKTKEEESAGDWLTCIAHKTGIPRLFLCVLILLSAVSMIWLCMSAAVSAPEQRLPQKLSIKSMDMDYLRYLPEKKGIKGIHPQDVVEARPLPIKIRIQQI</sequence>
<comment type="similarity">
    <text evidence="2">Belongs to the TMEM59 family.</text>
</comment>
<gene>
    <name evidence="10" type="ORF">PoB_004879300</name>
</gene>
<evidence type="ECO:0000256" key="3">
    <source>
        <dbReference type="ARBA" id="ARBA00022692"/>
    </source>
</evidence>
<dbReference type="Proteomes" id="UP000735302">
    <property type="component" value="Unassembled WGS sequence"/>
</dbReference>
<evidence type="ECO:0000256" key="9">
    <source>
        <dbReference type="SAM" id="Phobius"/>
    </source>
</evidence>
<keyword evidence="11" id="KW-1185">Reference proteome</keyword>
<organism evidence="10 11">
    <name type="scientific">Plakobranchus ocellatus</name>
    <dbReference type="NCBI Taxonomy" id="259542"/>
    <lineage>
        <taxon>Eukaryota</taxon>
        <taxon>Metazoa</taxon>
        <taxon>Spiralia</taxon>
        <taxon>Lophotrochozoa</taxon>
        <taxon>Mollusca</taxon>
        <taxon>Gastropoda</taxon>
        <taxon>Heterobranchia</taxon>
        <taxon>Euthyneura</taxon>
        <taxon>Panpulmonata</taxon>
        <taxon>Sacoglossa</taxon>
        <taxon>Placobranchoidea</taxon>
        <taxon>Plakobranchidae</taxon>
        <taxon>Plakobranchus</taxon>
    </lineage>
</organism>
<reference evidence="10 11" key="1">
    <citation type="journal article" date="2021" name="Elife">
        <title>Chloroplast acquisition without the gene transfer in kleptoplastic sea slugs, Plakobranchus ocellatus.</title>
        <authorList>
            <person name="Maeda T."/>
            <person name="Takahashi S."/>
            <person name="Yoshida T."/>
            <person name="Shimamura S."/>
            <person name="Takaki Y."/>
            <person name="Nagai Y."/>
            <person name="Toyoda A."/>
            <person name="Suzuki Y."/>
            <person name="Arimoto A."/>
            <person name="Ishii H."/>
            <person name="Satoh N."/>
            <person name="Nishiyama T."/>
            <person name="Hasebe M."/>
            <person name="Maruyama T."/>
            <person name="Minagawa J."/>
            <person name="Obokata J."/>
            <person name="Shigenobu S."/>
        </authorList>
    </citation>
    <scope>NUCLEOTIDE SEQUENCE [LARGE SCALE GENOMIC DNA]</scope>
</reference>
<feature type="transmembrane region" description="Helical" evidence="9">
    <location>
        <begin position="98"/>
        <end position="120"/>
    </location>
</feature>
<protein>
    <submittedName>
        <fullName evidence="10">Transmembrane protein 59-like</fullName>
    </submittedName>
</protein>
<comment type="caution">
    <text evidence="10">The sequence shown here is derived from an EMBL/GenBank/DDBJ whole genome shotgun (WGS) entry which is preliminary data.</text>
</comment>
<dbReference type="EMBL" id="BLXT01005367">
    <property type="protein sequence ID" value="GFO22288.1"/>
    <property type="molecule type" value="Genomic_DNA"/>
</dbReference>
<evidence type="ECO:0000313" key="11">
    <source>
        <dbReference type="Proteomes" id="UP000735302"/>
    </source>
</evidence>
<dbReference type="InterPro" id="IPR022065">
    <property type="entry name" value="Uncharacterised_TMEM59"/>
</dbReference>
<evidence type="ECO:0000256" key="2">
    <source>
        <dbReference type="ARBA" id="ARBA00009643"/>
    </source>
</evidence>
<evidence type="ECO:0000256" key="6">
    <source>
        <dbReference type="ARBA" id="ARBA00023034"/>
    </source>
</evidence>
<feature type="transmembrane region" description="Helical" evidence="9">
    <location>
        <begin position="15"/>
        <end position="39"/>
    </location>
</feature>
<keyword evidence="7 9" id="KW-0472">Membrane</keyword>
<evidence type="ECO:0000256" key="8">
    <source>
        <dbReference type="ARBA" id="ARBA00023180"/>
    </source>
</evidence>
<evidence type="ECO:0000256" key="4">
    <source>
        <dbReference type="ARBA" id="ARBA00022729"/>
    </source>
</evidence>
<evidence type="ECO:0000256" key="1">
    <source>
        <dbReference type="ARBA" id="ARBA00004614"/>
    </source>
</evidence>
<evidence type="ECO:0000256" key="5">
    <source>
        <dbReference type="ARBA" id="ARBA00022989"/>
    </source>
</evidence>